<keyword evidence="1" id="KW-1133">Transmembrane helix</keyword>
<protein>
    <submittedName>
        <fullName evidence="2">Uncharacterized protein</fullName>
    </submittedName>
</protein>
<name>A0A2N0T3D7_BIFLN</name>
<dbReference type="RefSeq" id="WP_131308751.1">
    <property type="nucleotide sequence ID" value="NZ_PJDT01000009.1"/>
</dbReference>
<evidence type="ECO:0000256" key="1">
    <source>
        <dbReference type="SAM" id="Phobius"/>
    </source>
</evidence>
<dbReference type="AlphaFoldDB" id="A0A2N0T3D7"/>
<proteinExistence type="predicted"/>
<dbReference type="EMBL" id="PJDT01000009">
    <property type="protein sequence ID" value="PKC90519.1"/>
    <property type="molecule type" value="Genomic_DNA"/>
</dbReference>
<accession>A0A2N0T3D7</accession>
<evidence type="ECO:0000313" key="2">
    <source>
        <dbReference type="EMBL" id="PKC90519.1"/>
    </source>
</evidence>
<reference evidence="2 3" key="1">
    <citation type="submission" date="2017-12" db="EMBL/GenBank/DDBJ databases">
        <title>Bifidobacterium longum APC/DPC strains.</title>
        <authorList>
            <person name="Arboleya S."/>
        </authorList>
    </citation>
    <scope>NUCLEOTIDE SEQUENCE [LARGE SCALE GENOMIC DNA]</scope>
    <source>
        <strain evidence="2 3">APC1503</strain>
    </source>
</reference>
<evidence type="ECO:0000313" key="3">
    <source>
        <dbReference type="Proteomes" id="UP000232654"/>
    </source>
</evidence>
<sequence>MSRKQPKEQHGIVPISIAIMFLIMAFGALSTMGGALLLRFLFDIRVMYATSYSAAVTFLVLLIPTGIFYLIGRLMGYDPEEPISKDKN</sequence>
<comment type="caution">
    <text evidence="2">The sequence shown here is derived from an EMBL/GenBank/DDBJ whole genome shotgun (WGS) entry which is preliminary data.</text>
</comment>
<feature type="transmembrane region" description="Helical" evidence="1">
    <location>
        <begin position="12"/>
        <end position="38"/>
    </location>
</feature>
<dbReference type="Proteomes" id="UP000232654">
    <property type="component" value="Unassembled WGS sequence"/>
</dbReference>
<keyword evidence="1" id="KW-0472">Membrane</keyword>
<organism evidence="2 3">
    <name type="scientific">Bifidobacterium longum</name>
    <dbReference type="NCBI Taxonomy" id="216816"/>
    <lineage>
        <taxon>Bacteria</taxon>
        <taxon>Bacillati</taxon>
        <taxon>Actinomycetota</taxon>
        <taxon>Actinomycetes</taxon>
        <taxon>Bifidobacteriales</taxon>
        <taxon>Bifidobacteriaceae</taxon>
        <taxon>Bifidobacterium</taxon>
    </lineage>
</organism>
<feature type="transmembrane region" description="Helical" evidence="1">
    <location>
        <begin position="50"/>
        <end position="71"/>
    </location>
</feature>
<keyword evidence="1" id="KW-0812">Transmembrane</keyword>
<gene>
    <name evidence="2" type="ORF">APC1503_0413</name>
</gene>